<feature type="transmembrane region" description="Helical" evidence="1">
    <location>
        <begin position="168"/>
        <end position="185"/>
    </location>
</feature>
<organism evidence="3 4">
    <name type="scientific">Lactobacillus colini</name>
    <dbReference type="NCBI Taxonomy" id="1819254"/>
    <lineage>
        <taxon>Bacteria</taxon>
        <taxon>Bacillati</taxon>
        <taxon>Bacillota</taxon>
        <taxon>Bacilli</taxon>
        <taxon>Lactobacillales</taxon>
        <taxon>Lactobacillaceae</taxon>
        <taxon>Lactobacillus</taxon>
    </lineage>
</organism>
<accession>A0ABS4MB86</accession>
<dbReference type="Proteomes" id="UP001519292">
    <property type="component" value="Unassembled WGS sequence"/>
</dbReference>
<feature type="transmembrane region" description="Helical" evidence="1">
    <location>
        <begin position="127"/>
        <end position="147"/>
    </location>
</feature>
<name>A0ABS4MB86_9LACO</name>
<feature type="domain" description="Sensor histidine kinase NatK-like C-terminal" evidence="2">
    <location>
        <begin position="331"/>
        <end position="437"/>
    </location>
</feature>
<dbReference type="Pfam" id="PF14501">
    <property type="entry name" value="HATPase_c_5"/>
    <property type="match status" value="1"/>
</dbReference>
<gene>
    <name evidence="3" type="ORF">J2Z60_000099</name>
</gene>
<sequence length="439" mass="50968">MQQLLSLPNIPRSYTALAEILASTLAIVQIRRSKISWSTWLMLTGFGIGQFILQFLADKFYIQFWILGILINVFWMFLTIFSCSRRSITVLIYQTSKTFIIAEFLAASAWQIVCYLKFYAYQIWRPFFQAVLMFLIYSLIIWLLFLLQNNDRLRYANLNISKKSAWNSLVIAMMIFATSNLGFMFKQNSLLNNSSSIFMMRTMVDLCGLLLFYIQENQRYEHYLHNDLIQMNSMFQSQYEQYQAYRESSETVNRRFHDLKHQLDVIALEQNSKKRLSYINSLRDDIKQFKSDVKTGNPVVDVVLTRKNAYCIEHNIIFTCIANGKLLNKIDVMDLCSLLGNSLDNAIEAESKVTDPQKRLIDLRVTKKGNMVIYSLRNYTTQATKLGSNGLPTTTKKDHSQPHGYGLKSIRLIAKKYGGTLTITNKDNWFKLILLLPLS</sequence>
<dbReference type="GO" id="GO:0051301">
    <property type="term" value="P:cell division"/>
    <property type="evidence" value="ECO:0007669"/>
    <property type="project" value="UniProtKB-KW"/>
</dbReference>
<keyword evidence="1" id="KW-0472">Membrane</keyword>
<dbReference type="SUPFAM" id="SSF55874">
    <property type="entry name" value="ATPase domain of HSP90 chaperone/DNA topoisomerase II/histidine kinase"/>
    <property type="match status" value="1"/>
</dbReference>
<protein>
    <submittedName>
        <fullName evidence="3">Cell division protein FtsB</fullName>
    </submittedName>
</protein>
<feature type="transmembrane region" description="Helical" evidence="1">
    <location>
        <begin position="37"/>
        <end position="56"/>
    </location>
</feature>
<dbReference type="PANTHER" id="PTHR40448:SF1">
    <property type="entry name" value="TWO-COMPONENT SENSOR HISTIDINE KINASE"/>
    <property type="match status" value="1"/>
</dbReference>
<dbReference type="EMBL" id="JAGGLU010000001">
    <property type="protein sequence ID" value="MBP2056937.1"/>
    <property type="molecule type" value="Genomic_DNA"/>
</dbReference>
<feature type="transmembrane region" description="Helical" evidence="1">
    <location>
        <begin position="62"/>
        <end position="81"/>
    </location>
</feature>
<evidence type="ECO:0000256" key="1">
    <source>
        <dbReference type="SAM" id="Phobius"/>
    </source>
</evidence>
<keyword evidence="1" id="KW-0812">Transmembrane</keyword>
<evidence type="ECO:0000313" key="4">
    <source>
        <dbReference type="Proteomes" id="UP001519292"/>
    </source>
</evidence>
<dbReference type="InterPro" id="IPR032834">
    <property type="entry name" value="NatK-like_C"/>
</dbReference>
<keyword evidence="3" id="KW-0131">Cell cycle</keyword>
<keyword evidence="1" id="KW-1133">Transmembrane helix</keyword>
<dbReference type="PANTHER" id="PTHR40448">
    <property type="entry name" value="TWO-COMPONENT SENSOR HISTIDINE KINASE"/>
    <property type="match status" value="1"/>
</dbReference>
<feature type="transmembrane region" description="Helical" evidence="1">
    <location>
        <begin position="101"/>
        <end position="121"/>
    </location>
</feature>
<dbReference type="RefSeq" id="WP_209685278.1">
    <property type="nucleotide sequence ID" value="NZ_JAGGLU010000001.1"/>
</dbReference>
<comment type="caution">
    <text evidence="3">The sequence shown here is derived from an EMBL/GenBank/DDBJ whole genome shotgun (WGS) entry which is preliminary data.</text>
</comment>
<dbReference type="Gene3D" id="3.30.565.10">
    <property type="entry name" value="Histidine kinase-like ATPase, C-terminal domain"/>
    <property type="match status" value="1"/>
</dbReference>
<dbReference type="InterPro" id="IPR036890">
    <property type="entry name" value="HATPase_C_sf"/>
</dbReference>
<feature type="transmembrane region" description="Helical" evidence="1">
    <location>
        <begin position="197"/>
        <end position="214"/>
    </location>
</feature>
<proteinExistence type="predicted"/>
<keyword evidence="3" id="KW-0132">Cell division</keyword>
<evidence type="ECO:0000259" key="2">
    <source>
        <dbReference type="Pfam" id="PF14501"/>
    </source>
</evidence>
<keyword evidence="4" id="KW-1185">Reference proteome</keyword>
<dbReference type="CDD" id="cd16935">
    <property type="entry name" value="HATPase_AgrC-ComD-like"/>
    <property type="match status" value="1"/>
</dbReference>
<reference evidence="3 4" key="1">
    <citation type="submission" date="2021-03" db="EMBL/GenBank/DDBJ databases">
        <title>Genomic Encyclopedia of Type Strains, Phase IV (KMG-IV): sequencing the most valuable type-strain genomes for metagenomic binning, comparative biology and taxonomic classification.</title>
        <authorList>
            <person name="Goeker M."/>
        </authorList>
    </citation>
    <scope>NUCLEOTIDE SEQUENCE [LARGE SCALE GENOMIC DNA]</scope>
    <source>
        <strain evidence="3 4">DSM 101872</strain>
    </source>
</reference>
<evidence type="ECO:0000313" key="3">
    <source>
        <dbReference type="EMBL" id="MBP2056937.1"/>
    </source>
</evidence>